<evidence type="ECO:0000313" key="2">
    <source>
        <dbReference type="EMBL" id="KAJ7189326.1"/>
    </source>
</evidence>
<keyword evidence="1" id="KW-0812">Transmembrane</keyword>
<gene>
    <name evidence="2" type="ORF">GGX14DRAFT_580804</name>
</gene>
<proteinExistence type="predicted"/>
<organism evidence="2 3">
    <name type="scientific">Mycena pura</name>
    <dbReference type="NCBI Taxonomy" id="153505"/>
    <lineage>
        <taxon>Eukaryota</taxon>
        <taxon>Fungi</taxon>
        <taxon>Dikarya</taxon>
        <taxon>Basidiomycota</taxon>
        <taxon>Agaricomycotina</taxon>
        <taxon>Agaricomycetes</taxon>
        <taxon>Agaricomycetidae</taxon>
        <taxon>Agaricales</taxon>
        <taxon>Marasmiineae</taxon>
        <taxon>Mycenaceae</taxon>
        <taxon>Mycena</taxon>
    </lineage>
</organism>
<name>A0AAD6UK87_9AGAR</name>
<keyword evidence="1" id="KW-1133">Transmembrane helix</keyword>
<reference evidence="2" key="1">
    <citation type="submission" date="2023-03" db="EMBL/GenBank/DDBJ databases">
        <title>Massive genome expansion in bonnet fungi (Mycena s.s.) driven by repeated elements and novel gene families across ecological guilds.</title>
        <authorList>
            <consortium name="Lawrence Berkeley National Laboratory"/>
            <person name="Harder C.B."/>
            <person name="Miyauchi S."/>
            <person name="Viragh M."/>
            <person name="Kuo A."/>
            <person name="Thoen E."/>
            <person name="Andreopoulos B."/>
            <person name="Lu D."/>
            <person name="Skrede I."/>
            <person name="Drula E."/>
            <person name="Henrissat B."/>
            <person name="Morin E."/>
            <person name="Kohler A."/>
            <person name="Barry K."/>
            <person name="LaButti K."/>
            <person name="Morin E."/>
            <person name="Salamov A."/>
            <person name="Lipzen A."/>
            <person name="Mereny Z."/>
            <person name="Hegedus B."/>
            <person name="Baldrian P."/>
            <person name="Stursova M."/>
            <person name="Weitz H."/>
            <person name="Taylor A."/>
            <person name="Grigoriev I.V."/>
            <person name="Nagy L.G."/>
            <person name="Martin F."/>
            <person name="Kauserud H."/>
        </authorList>
    </citation>
    <scope>NUCLEOTIDE SEQUENCE</scope>
    <source>
        <strain evidence="2">9144</strain>
    </source>
</reference>
<dbReference type="EMBL" id="JARJCW010000182">
    <property type="protein sequence ID" value="KAJ7189326.1"/>
    <property type="molecule type" value="Genomic_DNA"/>
</dbReference>
<comment type="caution">
    <text evidence="2">The sequence shown here is derived from an EMBL/GenBank/DDBJ whole genome shotgun (WGS) entry which is preliminary data.</text>
</comment>
<sequence length="177" mass="19480">MFILSPPEAPCLGSPAAFNRRRVSQAHQERPAPRSLITPSSFLQMSTNPTQQLCREFAICALLSFFIIMGILHLVLHLLHGYFVSSLALCSPLARFLAAPAVHIAQIGQMHAYLVGVFKVTVACTVVVFAVRQMVLQMGTWMGWWGLETEAPDAEGEAASLLEAGELKYRDPLEERG</sequence>
<protein>
    <submittedName>
        <fullName evidence="2">Uncharacterized protein</fullName>
    </submittedName>
</protein>
<dbReference type="Proteomes" id="UP001219525">
    <property type="component" value="Unassembled WGS sequence"/>
</dbReference>
<feature type="transmembrane region" description="Helical" evidence="1">
    <location>
        <begin position="57"/>
        <end position="76"/>
    </location>
</feature>
<accession>A0AAD6UK87</accession>
<keyword evidence="1" id="KW-0472">Membrane</keyword>
<evidence type="ECO:0000313" key="3">
    <source>
        <dbReference type="Proteomes" id="UP001219525"/>
    </source>
</evidence>
<evidence type="ECO:0000256" key="1">
    <source>
        <dbReference type="SAM" id="Phobius"/>
    </source>
</evidence>
<feature type="transmembrane region" description="Helical" evidence="1">
    <location>
        <begin position="112"/>
        <end position="135"/>
    </location>
</feature>
<keyword evidence="3" id="KW-1185">Reference proteome</keyword>
<dbReference type="AlphaFoldDB" id="A0AAD6UK87"/>